<evidence type="ECO:0000313" key="2">
    <source>
        <dbReference type="EMBL" id="KAK2569994.1"/>
    </source>
</evidence>
<reference evidence="2" key="1">
    <citation type="journal article" date="2023" name="G3 (Bethesda)">
        <title>Whole genome assembly and annotation of the endangered Caribbean coral Acropora cervicornis.</title>
        <authorList>
            <person name="Selwyn J.D."/>
            <person name="Vollmer S.V."/>
        </authorList>
    </citation>
    <scope>NUCLEOTIDE SEQUENCE</scope>
    <source>
        <strain evidence="2">K2</strain>
    </source>
</reference>
<feature type="region of interest" description="Disordered" evidence="1">
    <location>
        <begin position="230"/>
        <end position="269"/>
    </location>
</feature>
<reference evidence="2" key="2">
    <citation type="journal article" date="2023" name="Science">
        <title>Genomic signatures of disease resistance in endangered staghorn corals.</title>
        <authorList>
            <person name="Vollmer S.V."/>
            <person name="Selwyn J.D."/>
            <person name="Despard B.A."/>
            <person name="Roesel C.L."/>
        </authorList>
    </citation>
    <scope>NUCLEOTIDE SEQUENCE</scope>
    <source>
        <strain evidence="2">K2</strain>
    </source>
</reference>
<feature type="region of interest" description="Disordered" evidence="1">
    <location>
        <begin position="140"/>
        <end position="170"/>
    </location>
</feature>
<accession>A0AAD9QYX2</accession>
<comment type="caution">
    <text evidence="2">The sequence shown here is derived from an EMBL/GenBank/DDBJ whole genome shotgun (WGS) entry which is preliminary data.</text>
</comment>
<evidence type="ECO:0000256" key="1">
    <source>
        <dbReference type="SAM" id="MobiDB-lite"/>
    </source>
</evidence>
<dbReference type="Proteomes" id="UP001249851">
    <property type="component" value="Unassembled WGS sequence"/>
</dbReference>
<gene>
    <name evidence="2" type="ORF">P5673_005862</name>
</gene>
<organism evidence="2 3">
    <name type="scientific">Acropora cervicornis</name>
    <name type="common">Staghorn coral</name>
    <dbReference type="NCBI Taxonomy" id="6130"/>
    <lineage>
        <taxon>Eukaryota</taxon>
        <taxon>Metazoa</taxon>
        <taxon>Cnidaria</taxon>
        <taxon>Anthozoa</taxon>
        <taxon>Hexacorallia</taxon>
        <taxon>Scleractinia</taxon>
        <taxon>Astrocoeniina</taxon>
        <taxon>Acroporidae</taxon>
        <taxon>Acropora</taxon>
    </lineage>
</organism>
<keyword evidence="3" id="KW-1185">Reference proteome</keyword>
<name>A0AAD9QYX2_ACRCE</name>
<dbReference type="AlphaFoldDB" id="A0AAD9QYX2"/>
<feature type="compositionally biased region" description="Polar residues" evidence="1">
    <location>
        <begin position="154"/>
        <end position="170"/>
    </location>
</feature>
<sequence>MRKILINGHITKPLRTKEVKTIESCLEYLHNYMRAMALDNLFHEVKELKKRIDVMEHRVKQDRTVEIPKSYLLYVRFDLGSKFPVRVGTAEESETNDCDWQDRNDDTKSDFAEAATNRQLRNKFDRLQSFVKERNSFINGTRKQGHTHPRLIPSSDSATEYQNQRNLQTDRSARHRFVTICKANTLHMRKGSRRGETPKHHSVSSCEECRRIMKERDRFWGLESDSEGGDGIHTFGKQTRRRSSRKDPPTTKRFGDTFTVPKVKPSKPVGRGTWTTPVYVPPWQSRSSYRRRSIKPVPRTFDLERELCGSFSGSSIESPRRLKINGSRKTVKSCIIWPKNV</sequence>
<dbReference type="EMBL" id="JARQWQ010000009">
    <property type="protein sequence ID" value="KAK2569994.1"/>
    <property type="molecule type" value="Genomic_DNA"/>
</dbReference>
<evidence type="ECO:0000313" key="3">
    <source>
        <dbReference type="Proteomes" id="UP001249851"/>
    </source>
</evidence>
<protein>
    <submittedName>
        <fullName evidence="2">Uncharacterized protein</fullName>
    </submittedName>
</protein>
<feature type="compositionally biased region" description="Basic and acidic residues" evidence="1">
    <location>
        <begin position="245"/>
        <end position="255"/>
    </location>
</feature>
<proteinExistence type="predicted"/>